<dbReference type="PIRSF" id="PIRSF006444">
    <property type="entry name" value="PaaK"/>
    <property type="match status" value="1"/>
</dbReference>
<evidence type="ECO:0000256" key="2">
    <source>
        <dbReference type="ARBA" id="ARBA00011245"/>
    </source>
</evidence>
<reference evidence="9" key="1">
    <citation type="journal article" date="2020" name="bioRxiv">
        <title>A rank-normalized archaeal taxonomy based on genome phylogeny resolves widespread incomplete and uneven classifications.</title>
        <authorList>
            <person name="Rinke C."/>
            <person name="Chuvochina M."/>
            <person name="Mussig A.J."/>
            <person name="Chaumeil P.-A."/>
            <person name="Waite D.W."/>
            <person name="Whitman W.B."/>
            <person name="Parks D.H."/>
            <person name="Hugenholtz P."/>
        </authorList>
    </citation>
    <scope>NUCLEOTIDE SEQUENCE</scope>
    <source>
        <strain evidence="9">UBA12518</strain>
    </source>
</reference>
<sequence length="438" mass="50283">MAFWNEKIETMDRRELESLQSERLRHTVQRVYERVPFYRRRLDEANVRPEDIHGIEDITRLPFTTKQDLRDTYPFGLFAVPLREVIRVHASSGTSGKPTVVGYTRGDIEHWAELMARNFAMVGVSSEDVFQNAANYGLFTGGLGIHYGIERIGATAVPSGTGNTIRQLELMRDFGVTVLHCTPSYALYLSEVASEMGIIDELRLRIGCFGAEPWSSSTRRELEDALHCKAYDSYGLSEMYGPGVAFECTEQDGLHIWEDYFFVEVIDPKTGEQVAEGEKGELVLTSLRKEAMPLIRYRTGDITRLLEDECACGRTMRRISRVLGRADDMLIVRGINVFPSQIEEVLMNIKEIGDQYQVIVDRKRHQLDEIVVRVELNEHSFTGEITDLQRLREYVEHRLRDMLNLRTRVELVEKGTIERTAGKAKRILDLRKLDGDWQ</sequence>
<dbReference type="EMBL" id="DUIH01000021">
    <property type="protein sequence ID" value="HIH70224.1"/>
    <property type="molecule type" value="Genomic_DNA"/>
</dbReference>
<dbReference type="InterPro" id="IPR028154">
    <property type="entry name" value="AMP-dep_Lig_C"/>
</dbReference>
<organism evidence="9 10">
    <name type="scientific">Methermicoccus shengliensis</name>
    <dbReference type="NCBI Taxonomy" id="660064"/>
    <lineage>
        <taxon>Archaea</taxon>
        <taxon>Methanobacteriati</taxon>
        <taxon>Methanobacteriota</taxon>
        <taxon>Stenosarchaea group</taxon>
        <taxon>Methanomicrobia</taxon>
        <taxon>Methanosarcinales</taxon>
        <taxon>Methermicoccaceae</taxon>
        <taxon>Methermicoccus</taxon>
    </lineage>
</organism>
<evidence type="ECO:0000256" key="5">
    <source>
        <dbReference type="ARBA" id="ARBA00022598"/>
    </source>
</evidence>
<dbReference type="AlphaFoldDB" id="A0A832RXN2"/>
<feature type="domain" description="AMP-dependent ligase C-terminal" evidence="8">
    <location>
        <begin position="334"/>
        <end position="431"/>
    </location>
</feature>
<dbReference type="InterPro" id="IPR045851">
    <property type="entry name" value="AMP-bd_C_sf"/>
</dbReference>
<dbReference type="InterPro" id="IPR011880">
    <property type="entry name" value="PA_CoA_ligase"/>
</dbReference>
<name>A0A832RXN2_9EURY</name>
<dbReference type="Proteomes" id="UP000600363">
    <property type="component" value="Unassembled WGS sequence"/>
</dbReference>
<accession>A0A832RXN2</accession>
<keyword evidence="6" id="KW-0547">Nucleotide-binding</keyword>
<evidence type="ECO:0000259" key="8">
    <source>
        <dbReference type="Pfam" id="PF14535"/>
    </source>
</evidence>
<evidence type="ECO:0000256" key="6">
    <source>
        <dbReference type="ARBA" id="ARBA00022741"/>
    </source>
</evidence>
<dbReference type="RefSeq" id="WP_042684709.1">
    <property type="nucleotide sequence ID" value="NZ_DUIH01000021.1"/>
</dbReference>
<keyword evidence="3" id="KW-0596">Phosphopantetheine</keyword>
<dbReference type="CDD" id="cd05913">
    <property type="entry name" value="PaaK"/>
    <property type="match status" value="1"/>
</dbReference>
<dbReference type="Gene3D" id="3.40.50.12780">
    <property type="entry name" value="N-terminal domain of ligase-like"/>
    <property type="match status" value="1"/>
</dbReference>
<evidence type="ECO:0000256" key="1">
    <source>
        <dbReference type="ARBA" id="ARBA00005211"/>
    </source>
</evidence>
<dbReference type="GO" id="GO:0047475">
    <property type="term" value="F:phenylacetate-CoA ligase activity"/>
    <property type="evidence" value="ECO:0007669"/>
    <property type="project" value="InterPro"/>
</dbReference>
<dbReference type="PANTHER" id="PTHR43439">
    <property type="entry name" value="PHENYLACETATE-COENZYME A LIGASE"/>
    <property type="match status" value="1"/>
</dbReference>
<keyword evidence="5 9" id="KW-0436">Ligase</keyword>
<comment type="subunit">
    <text evidence="2">Monomer.</text>
</comment>
<dbReference type="FunFam" id="3.40.50.12780:FF:000016">
    <property type="entry name" value="Phenylacetate-coenzyme A ligase"/>
    <property type="match status" value="1"/>
</dbReference>
<dbReference type="Gene3D" id="3.30.300.30">
    <property type="match status" value="1"/>
</dbReference>
<evidence type="ECO:0000256" key="4">
    <source>
        <dbReference type="ARBA" id="ARBA00022553"/>
    </source>
</evidence>
<dbReference type="InterPro" id="IPR000873">
    <property type="entry name" value="AMP-dep_synth/lig_dom"/>
</dbReference>
<dbReference type="InterPro" id="IPR051414">
    <property type="entry name" value="Adenylate-forming_Reductase"/>
</dbReference>
<dbReference type="PANTHER" id="PTHR43439:SF2">
    <property type="entry name" value="ENZYME, PUTATIVE (JCVI)-RELATED"/>
    <property type="match status" value="1"/>
</dbReference>
<dbReference type="InterPro" id="IPR042099">
    <property type="entry name" value="ANL_N_sf"/>
</dbReference>
<evidence type="ECO:0000313" key="9">
    <source>
        <dbReference type="EMBL" id="HIH70224.1"/>
    </source>
</evidence>
<keyword evidence="4" id="KW-0597">Phosphoprotein</keyword>
<proteinExistence type="predicted"/>
<comment type="pathway">
    <text evidence="1">Aromatic compound metabolism.</text>
</comment>
<evidence type="ECO:0000256" key="3">
    <source>
        <dbReference type="ARBA" id="ARBA00022450"/>
    </source>
</evidence>
<dbReference type="GO" id="GO:0000166">
    <property type="term" value="F:nucleotide binding"/>
    <property type="evidence" value="ECO:0007669"/>
    <property type="project" value="UniProtKB-KW"/>
</dbReference>
<dbReference type="GO" id="GO:0010124">
    <property type="term" value="P:phenylacetate catabolic process"/>
    <property type="evidence" value="ECO:0007669"/>
    <property type="project" value="InterPro"/>
</dbReference>
<evidence type="ECO:0000313" key="10">
    <source>
        <dbReference type="Proteomes" id="UP000600363"/>
    </source>
</evidence>
<dbReference type="Pfam" id="PF00501">
    <property type="entry name" value="AMP-binding"/>
    <property type="match status" value="1"/>
</dbReference>
<comment type="caution">
    <text evidence="9">The sequence shown here is derived from an EMBL/GenBank/DDBJ whole genome shotgun (WGS) entry which is preliminary data.</text>
</comment>
<feature type="domain" description="AMP-dependent synthetase/ligase" evidence="7">
    <location>
        <begin position="91"/>
        <end position="284"/>
    </location>
</feature>
<protein>
    <submittedName>
        <fullName evidence="9">Phenylacetate--CoA ligase</fullName>
    </submittedName>
</protein>
<dbReference type="SUPFAM" id="SSF56801">
    <property type="entry name" value="Acetyl-CoA synthetase-like"/>
    <property type="match status" value="1"/>
</dbReference>
<gene>
    <name evidence="9" type="ORF">HA299_06415</name>
</gene>
<dbReference type="Pfam" id="PF14535">
    <property type="entry name" value="AMP-binding_C_2"/>
    <property type="match status" value="1"/>
</dbReference>
<evidence type="ECO:0000259" key="7">
    <source>
        <dbReference type="Pfam" id="PF00501"/>
    </source>
</evidence>